<dbReference type="EMBL" id="LR796257">
    <property type="protein sequence ID" value="CAB4132002.1"/>
    <property type="molecule type" value="Genomic_DNA"/>
</dbReference>
<dbReference type="PANTHER" id="PTHR36180">
    <property type="entry name" value="DNA-BINDING PROTEIN-RELATED-RELATED"/>
    <property type="match status" value="1"/>
</dbReference>
<dbReference type="Pfam" id="PF02498">
    <property type="entry name" value="Bro-N"/>
    <property type="match status" value="1"/>
</dbReference>
<dbReference type="SMART" id="SM01040">
    <property type="entry name" value="Bro-N"/>
    <property type="match status" value="1"/>
</dbReference>
<feature type="domain" description="Bro-N" evidence="1">
    <location>
        <begin position="15"/>
        <end position="118"/>
    </location>
</feature>
<dbReference type="PANTHER" id="PTHR36180:SF2">
    <property type="entry name" value="BRO FAMILY PROTEIN"/>
    <property type="match status" value="1"/>
</dbReference>
<dbReference type="InterPro" id="IPR003497">
    <property type="entry name" value="BRO_N_domain"/>
</dbReference>
<accession>A0A6J5LEI5</accession>
<name>A0A6J5LEI5_9CAUD</name>
<gene>
    <name evidence="2" type="ORF">UFOVP136_4</name>
</gene>
<protein>
    <submittedName>
        <fullName evidence="2">BRO N-terminal domain containing protein</fullName>
    </submittedName>
</protein>
<evidence type="ECO:0000259" key="1">
    <source>
        <dbReference type="PROSITE" id="PS51750"/>
    </source>
</evidence>
<sequence length="224" mass="25403">MRGYFFAYFLEFIMKNSVQVFDFKDNVVRAIQDDNGNPMLVARDVAIALGYSDPTQAVRQHCKNVVKGGVKTTGGLQDMSLIYEPDLYRLIFSSKLDSARKFQQWVFEEVLPAIRKTGSYSTTKTDQRLDRLEAELASLKSQPKPQVSAKPKLSDGLIRQKIILAIGDEPKSYRDVARKMSRQSPFRGMSQGYKCAVKFISGMVETGLLSEKIENNRVQLFVKK</sequence>
<organism evidence="2">
    <name type="scientific">uncultured Caudovirales phage</name>
    <dbReference type="NCBI Taxonomy" id="2100421"/>
    <lineage>
        <taxon>Viruses</taxon>
        <taxon>Duplodnaviria</taxon>
        <taxon>Heunggongvirae</taxon>
        <taxon>Uroviricota</taxon>
        <taxon>Caudoviricetes</taxon>
        <taxon>Peduoviridae</taxon>
        <taxon>Maltschvirus</taxon>
        <taxon>Maltschvirus maltsch</taxon>
    </lineage>
</organism>
<proteinExistence type="predicted"/>
<reference evidence="2" key="1">
    <citation type="submission" date="2020-04" db="EMBL/GenBank/DDBJ databases">
        <authorList>
            <person name="Chiriac C."/>
            <person name="Salcher M."/>
            <person name="Ghai R."/>
            <person name="Kavagutti S V."/>
        </authorList>
    </citation>
    <scope>NUCLEOTIDE SEQUENCE</scope>
</reference>
<dbReference type="PROSITE" id="PS51750">
    <property type="entry name" value="BRO_N"/>
    <property type="match status" value="1"/>
</dbReference>
<evidence type="ECO:0000313" key="2">
    <source>
        <dbReference type="EMBL" id="CAB4132002.1"/>
    </source>
</evidence>